<dbReference type="GO" id="GO:0016787">
    <property type="term" value="F:hydrolase activity"/>
    <property type="evidence" value="ECO:0007669"/>
    <property type="project" value="UniProtKB-KW"/>
</dbReference>
<sequence length="293" mass="33039">MHYFIFLILAIIMLAGLFFIAIHLGFRAPRNKETSNPKDLLGIDYLQLHIPISSNKHQNDKKLFGWLLPVSGSTETLIILHGWGGNAEVMLPLATPFYKAGINVLLFDTRSHGSSDSDTFSSLPRFAEDLGNVIDWLKQHHPEKSKRIALLGHSVGAGAVLFEASKRKDIAAVISISAFAHPEWMMQRFLKRFYLPAVIRKLVMRYVEWVIGHRFATFAPLATVCKINCPILIVHGKEDTTIPVEDARAIIENCPEPHLSLLEIEDAKHDSVEKIELHCEKLIKFLRTSGFQV</sequence>
<dbReference type="PANTHER" id="PTHR12277:SF81">
    <property type="entry name" value="PROTEIN ABHD13"/>
    <property type="match status" value="1"/>
</dbReference>
<evidence type="ECO:0000259" key="2">
    <source>
        <dbReference type="Pfam" id="PF12146"/>
    </source>
</evidence>
<dbReference type="InterPro" id="IPR022742">
    <property type="entry name" value="Hydrolase_4"/>
</dbReference>
<feature type="transmembrane region" description="Helical" evidence="1">
    <location>
        <begin position="6"/>
        <end position="26"/>
    </location>
</feature>
<accession>A0A4R1F4N5</accession>
<dbReference type="PANTHER" id="PTHR12277">
    <property type="entry name" value="ALPHA/BETA HYDROLASE DOMAIN-CONTAINING PROTEIN"/>
    <property type="match status" value="1"/>
</dbReference>
<evidence type="ECO:0000256" key="1">
    <source>
        <dbReference type="SAM" id="Phobius"/>
    </source>
</evidence>
<dbReference type="EMBL" id="SMFQ01000003">
    <property type="protein sequence ID" value="TCJ87612.1"/>
    <property type="molecule type" value="Genomic_DNA"/>
</dbReference>
<evidence type="ECO:0000313" key="3">
    <source>
        <dbReference type="EMBL" id="TCJ87612.1"/>
    </source>
</evidence>
<organism evidence="3 4">
    <name type="scientific">Cocleimonas flava</name>
    <dbReference type="NCBI Taxonomy" id="634765"/>
    <lineage>
        <taxon>Bacteria</taxon>
        <taxon>Pseudomonadati</taxon>
        <taxon>Pseudomonadota</taxon>
        <taxon>Gammaproteobacteria</taxon>
        <taxon>Thiotrichales</taxon>
        <taxon>Thiotrichaceae</taxon>
        <taxon>Cocleimonas</taxon>
    </lineage>
</organism>
<proteinExistence type="predicted"/>
<keyword evidence="3" id="KW-0378">Hydrolase</keyword>
<keyword evidence="4" id="KW-1185">Reference proteome</keyword>
<dbReference type="Gene3D" id="3.40.50.1820">
    <property type="entry name" value="alpha/beta hydrolase"/>
    <property type="match status" value="1"/>
</dbReference>
<dbReference type="InterPro" id="IPR029058">
    <property type="entry name" value="AB_hydrolase_fold"/>
</dbReference>
<keyword evidence="1" id="KW-1133">Transmembrane helix</keyword>
<comment type="caution">
    <text evidence="3">The sequence shown here is derived from an EMBL/GenBank/DDBJ whole genome shotgun (WGS) entry which is preliminary data.</text>
</comment>
<dbReference type="SUPFAM" id="SSF53474">
    <property type="entry name" value="alpha/beta-Hydrolases"/>
    <property type="match status" value="1"/>
</dbReference>
<dbReference type="AlphaFoldDB" id="A0A4R1F4N5"/>
<keyword evidence="1" id="KW-0472">Membrane</keyword>
<feature type="domain" description="Serine aminopeptidase S33" evidence="2">
    <location>
        <begin position="75"/>
        <end position="193"/>
    </location>
</feature>
<dbReference type="Pfam" id="PF12146">
    <property type="entry name" value="Hydrolase_4"/>
    <property type="match status" value="1"/>
</dbReference>
<gene>
    <name evidence="3" type="ORF">EV695_2124</name>
</gene>
<reference evidence="3 4" key="1">
    <citation type="submission" date="2019-03" db="EMBL/GenBank/DDBJ databases">
        <title>Genomic Encyclopedia of Type Strains, Phase IV (KMG-IV): sequencing the most valuable type-strain genomes for metagenomic binning, comparative biology and taxonomic classification.</title>
        <authorList>
            <person name="Goeker M."/>
        </authorList>
    </citation>
    <scope>NUCLEOTIDE SEQUENCE [LARGE SCALE GENOMIC DNA]</scope>
    <source>
        <strain evidence="3 4">DSM 24830</strain>
    </source>
</reference>
<evidence type="ECO:0000313" key="4">
    <source>
        <dbReference type="Proteomes" id="UP000294887"/>
    </source>
</evidence>
<name>A0A4R1F4N5_9GAMM</name>
<protein>
    <submittedName>
        <fullName evidence="3">Alpha-beta hydrolase superfamily lysophospholipase</fullName>
    </submittedName>
</protein>
<keyword evidence="1" id="KW-0812">Transmembrane</keyword>
<dbReference type="Proteomes" id="UP000294887">
    <property type="component" value="Unassembled WGS sequence"/>
</dbReference>
<dbReference type="RefSeq" id="WP_131905876.1">
    <property type="nucleotide sequence ID" value="NZ_BAAAFU010000004.1"/>
</dbReference>
<dbReference type="OrthoDB" id="4269629at2"/>